<organism evidence="2 3">
    <name type="scientific">endosymbiont of Tevnia jerichonana</name>
    <name type="common">vent Tica</name>
    <dbReference type="NCBI Taxonomy" id="1049564"/>
    <lineage>
        <taxon>Bacteria</taxon>
        <taxon>Pseudomonadati</taxon>
        <taxon>Pseudomonadota</taxon>
        <taxon>Gammaproteobacteria</taxon>
        <taxon>sulfur-oxidizing symbionts</taxon>
    </lineage>
</organism>
<evidence type="ECO:0000313" key="2">
    <source>
        <dbReference type="EMBL" id="EGW52914.1"/>
    </source>
</evidence>
<dbReference type="AlphaFoldDB" id="G2FJV5"/>
<protein>
    <submittedName>
        <fullName evidence="2">Uncharacterized protein</fullName>
    </submittedName>
</protein>
<keyword evidence="3" id="KW-1185">Reference proteome</keyword>
<feature type="region of interest" description="Disordered" evidence="1">
    <location>
        <begin position="158"/>
        <end position="204"/>
    </location>
</feature>
<comment type="caution">
    <text evidence="2">The sequence shown here is derived from an EMBL/GenBank/DDBJ whole genome shotgun (WGS) entry which is preliminary data.</text>
</comment>
<feature type="compositionally biased region" description="Basic and acidic residues" evidence="1">
    <location>
        <begin position="184"/>
        <end position="196"/>
    </location>
</feature>
<name>G2FJV5_9GAMM</name>
<sequence length="410" mass="45238">MDRPLESRQGGAPRIVARLRWGIEDVPQDAGLLEILPELHQPQDRPADTPGEHVEGNQLAHAELVLHHQSGTNPEDQHGGDLVDQASALTSDIAQVGRPEAGADIGGKLLLPAALHLRLYRHRLERLNTAHRLHQKGLVLCTPGELLVEPAAQYWGDKERQQQIERDRPQHHPDQGRAVAVHHHKEDQGEKEVDHHRQARSGNEVTDRLQLPYPGHRIPHPTGLEIAQRQTQQVVKEAGVEAHVDAVGCMRKEAGAQTTQHYLEDRHRQQADGEHIQGGHAPMHQHLVDHHLKKERRDQGEKLQEEGGQQHLAQQPAVFNDGGDEPAEIKAAALARQQRAFSDENQLTAPGGLEDLSGQGQRAALQWILDQQPLRLSLIAGDDEIVAVVVTGDGGQCGLGQPLPITLDRP</sequence>
<dbReference type="Proteomes" id="UP000005167">
    <property type="component" value="Unassembled WGS sequence"/>
</dbReference>
<reference evidence="2 3" key="1">
    <citation type="journal article" date="2011" name="ISME J.">
        <title>The endosymbionts of the deep-sea tubeworms Riftia pachyptila and Tevnia jerichonana share an identical physiology as revealed by proteogenomic analyses.</title>
        <authorList>
            <person name="Gardebrecht A."/>
            <person name="Markert S."/>
            <person name="Felbeck H."/>
            <person name="Thuermer A."/>
            <person name="Albrecht D."/>
            <person name="Wollherr A."/>
            <person name="Kabisch J."/>
            <person name="Lehmann R."/>
            <person name="Daniel R."/>
            <person name="Liesegang H."/>
            <person name="Hecker M."/>
            <person name="Sievert S.M."/>
            <person name="Schweder T."/>
        </authorList>
    </citation>
    <scope>NUCLEOTIDE SEQUENCE [LARGE SCALE GENOMIC DNA]</scope>
</reference>
<feature type="compositionally biased region" description="Basic and acidic residues" evidence="1">
    <location>
        <begin position="158"/>
        <end position="175"/>
    </location>
</feature>
<evidence type="ECO:0000256" key="1">
    <source>
        <dbReference type="SAM" id="MobiDB-lite"/>
    </source>
</evidence>
<gene>
    <name evidence="2" type="ORF">TevJSym_cb00010</name>
</gene>
<accession>G2FJV5</accession>
<proteinExistence type="predicted"/>
<dbReference type="EMBL" id="AFZB01000054">
    <property type="protein sequence ID" value="EGW52914.1"/>
    <property type="molecule type" value="Genomic_DNA"/>
</dbReference>
<evidence type="ECO:0000313" key="3">
    <source>
        <dbReference type="Proteomes" id="UP000005167"/>
    </source>
</evidence>